<comment type="caution">
    <text evidence="2">The sequence shown here is derived from an EMBL/GenBank/DDBJ whole genome shotgun (WGS) entry which is preliminary data.</text>
</comment>
<protein>
    <recommendedName>
        <fullName evidence="1">Ribbon-helix-helix protein CopG domain-containing protein</fullName>
    </recommendedName>
</protein>
<gene>
    <name evidence="2" type="ORF">AKJ51_03460</name>
</gene>
<dbReference type="EMBL" id="LHYE01000040">
    <property type="protein sequence ID" value="KXB06569.1"/>
    <property type="molecule type" value="Genomic_DNA"/>
</dbReference>
<reference evidence="2 3" key="1">
    <citation type="journal article" date="2016" name="Sci. Rep.">
        <title>Metabolic traits of an uncultured archaeal lineage -MSBL1- from brine pools of the Red Sea.</title>
        <authorList>
            <person name="Mwirichia R."/>
            <person name="Alam I."/>
            <person name="Rashid M."/>
            <person name="Vinu M."/>
            <person name="Ba-Alawi W."/>
            <person name="Anthony Kamau A."/>
            <person name="Kamanda Ngugi D."/>
            <person name="Goker M."/>
            <person name="Klenk H.P."/>
            <person name="Bajic V."/>
            <person name="Stingl U."/>
        </authorList>
    </citation>
    <scope>NUCLEOTIDE SEQUENCE [LARGE SCALE GENOMIC DNA]</scope>
    <source>
        <strain evidence="2">SCGC-AAA382A20</strain>
    </source>
</reference>
<feature type="domain" description="Ribbon-helix-helix protein CopG" evidence="1">
    <location>
        <begin position="10"/>
        <end position="46"/>
    </location>
</feature>
<dbReference type="SUPFAM" id="SSF47598">
    <property type="entry name" value="Ribbon-helix-helix"/>
    <property type="match status" value="1"/>
</dbReference>
<evidence type="ECO:0000313" key="3">
    <source>
        <dbReference type="Proteomes" id="UP000070263"/>
    </source>
</evidence>
<dbReference type="GO" id="GO:0006355">
    <property type="term" value="P:regulation of DNA-templated transcription"/>
    <property type="evidence" value="ECO:0007669"/>
    <property type="project" value="InterPro"/>
</dbReference>
<keyword evidence="3" id="KW-1185">Reference proteome</keyword>
<accession>A0A133VJG0</accession>
<dbReference type="Pfam" id="PF01402">
    <property type="entry name" value="RHH_1"/>
    <property type="match status" value="1"/>
</dbReference>
<dbReference type="AlphaFoldDB" id="A0A133VJG0"/>
<organism evidence="2 3">
    <name type="scientific">candidate division MSBL1 archaeon SCGC-AAA382A20</name>
    <dbReference type="NCBI Taxonomy" id="1698280"/>
    <lineage>
        <taxon>Archaea</taxon>
        <taxon>Methanobacteriati</taxon>
        <taxon>Methanobacteriota</taxon>
        <taxon>candidate division MSBL1</taxon>
    </lineage>
</organism>
<dbReference type="InterPro" id="IPR002145">
    <property type="entry name" value="CopG"/>
</dbReference>
<evidence type="ECO:0000259" key="1">
    <source>
        <dbReference type="Pfam" id="PF01402"/>
    </source>
</evidence>
<dbReference type="Proteomes" id="UP000070263">
    <property type="component" value="Unassembled WGS sequence"/>
</dbReference>
<sequence>MIREFTKEPISIRLRTEDRIKIDEIADQTDVTRSEIIRSAVRYALDIAEKQGFSWNKENGRA</sequence>
<evidence type="ECO:0000313" key="2">
    <source>
        <dbReference type="EMBL" id="KXB06569.1"/>
    </source>
</evidence>
<dbReference type="InterPro" id="IPR010985">
    <property type="entry name" value="Ribbon_hlx_hlx"/>
</dbReference>
<proteinExistence type="predicted"/>
<name>A0A133VJG0_9EURY</name>